<dbReference type="Pfam" id="PF18928">
    <property type="entry name" value="DUF5677"/>
    <property type="match status" value="1"/>
</dbReference>
<proteinExistence type="predicted"/>
<protein>
    <submittedName>
        <fullName evidence="1">Uncharacterized protein</fullName>
    </submittedName>
</protein>
<dbReference type="Proteomes" id="UP000294200">
    <property type="component" value="Unassembled WGS sequence"/>
</dbReference>
<sequence length="106" mass="11625">MSSIETDGFLSAAAEDFRALTRARFPNLLRDCEAVSRRATTQVFEEDIVFPTVPRVTAASLWARCLSTCQGAVLSAERGMGVEALALLRTAYEYLFSAQLCSGNRQ</sequence>
<gene>
    <name evidence="1" type="ORF">BZM27_06860</name>
</gene>
<evidence type="ECO:0000313" key="2">
    <source>
        <dbReference type="Proteomes" id="UP000294200"/>
    </source>
</evidence>
<comment type="caution">
    <text evidence="1">The sequence shown here is derived from an EMBL/GenBank/DDBJ whole genome shotgun (WGS) entry which is preliminary data.</text>
</comment>
<evidence type="ECO:0000313" key="1">
    <source>
        <dbReference type="EMBL" id="TCG09230.1"/>
    </source>
</evidence>
<keyword evidence="2" id="KW-1185">Reference proteome</keyword>
<organism evidence="1 2">
    <name type="scientific">Paraburkholderia steynii</name>
    <dbReference type="NCBI Taxonomy" id="1245441"/>
    <lineage>
        <taxon>Bacteria</taxon>
        <taxon>Pseudomonadati</taxon>
        <taxon>Pseudomonadota</taxon>
        <taxon>Betaproteobacteria</taxon>
        <taxon>Burkholderiales</taxon>
        <taxon>Burkholderiaceae</taxon>
        <taxon>Paraburkholderia</taxon>
    </lineage>
</organism>
<dbReference type="InterPro" id="IPR043733">
    <property type="entry name" value="DUF5677"/>
</dbReference>
<dbReference type="EMBL" id="MWML01000015">
    <property type="protein sequence ID" value="TCG09230.1"/>
    <property type="molecule type" value="Genomic_DNA"/>
</dbReference>
<dbReference type="AlphaFoldDB" id="A0A4R0XM55"/>
<accession>A0A4R0XM55</accession>
<reference evidence="1 2" key="1">
    <citation type="submission" date="2017-02" db="EMBL/GenBank/DDBJ databases">
        <title>Paraburkholderia sophoroidis sp. nov. and Paraburkholderia steynii sp. nov. rhizobial symbionts of the fynbos legume Hypocalyptus sophoroides.</title>
        <authorList>
            <person name="Steenkamp E.T."/>
            <person name="Beukes C.W."/>
            <person name="Van Zyl E."/>
            <person name="Avontuur J."/>
            <person name="Chan W.Y."/>
            <person name="Hassen A."/>
            <person name="Palmer M."/>
            <person name="Mthombeni L."/>
            <person name="Phalane F."/>
            <person name="Sereme K."/>
            <person name="Venter S.N."/>
        </authorList>
    </citation>
    <scope>NUCLEOTIDE SEQUENCE [LARGE SCALE GENOMIC DNA]</scope>
    <source>
        <strain evidence="1 2">HC1.1ba</strain>
    </source>
</reference>
<name>A0A4R0XM55_9BURK</name>